<keyword evidence="1" id="KW-1133">Transmembrane helix</keyword>
<accession>A0A415EJB2</accession>
<feature type="transmembrane region" description="Helical" evidence="1">
    <location>
        <begin position="61"/>
        <end position="80"/>
    </location>
</feature>
<comment type="caution">
    <text evidence="2">The sequence shown here is derived from an EMBL/GenBank/DDBJ whole genome shotgun (WGS) entry which is preliminary data.</text>
</comment>
<evidence type="ECO:0000256" key="1">
    <source>
        <dbReference type="SAM" id="Phobius"/>
    </source>
</evidence>
<keyword evidence="1" id="KW-0472">Membrane</keyword>
<dbReference type="AlphaFoldDB" id="A0A415EJB2"/>
<dbReference type="RefSeq" id="WP_151196758.1">
    <property type="nucleotide sequence ID" value="NZ_JAAMSJ010000005.1"/>
</dbReference>
<keyword evidence="1" id="KW-0812">Transmembrane</keyword>
<feature type="transmembrane region" description="Helical" evidence="1">
    <location>
        <begin position="31"/>
        <end position="49"/>
    </location>
</feature>
<reference evidence="2 3" key="1">
    <citation type="submission" date="2018-08" db="EMBL/GenBank/DDBJ databases">
        <title>A genome reference for cultivated species of the human gut microbiota.</title>
        <authorList>
            <person name="Zou Y."/>
            <person name="Xue W."/>
            <person name="Luo G."/>
        </authorList>
    </citation>
    <scope>NUCLEOTIDE SEQUENCE [LARGE SCALE GENOMIC DNA]</scope>
    <source>
        <strain evidence="2 3">AF48-16</strain>
    </source>
</reference>
<evidence type="ECO:0000313" key="3">
    <source>
        <dbReference type="Proteomes" id="UP000286288"/>
    </source>
</evidence>
<dbReference type="Proteomes" id="UP000286288">
    <property type="component" value="Unassembled WGS sequence"/>
</dbReference>
<organism evidence="2 3">
    <name type="scientific">Enterococcus casseliflavus</name>
    <name type="common">Enterococcus flavescens</name>
    <dbReference type="NCBI Taxonomy" id="37734"/>
    <lineage>
        <taxon>Bacteria</taxon>
        <taxon>Bacillati</taxon>
        <taxon>Bacillota</taxon>
        <taxon>Bacilli</taxon>
        <taxon>Lactobacillales</taxon>
        <taxon>Enterococcaceae</taxon>
        <taxon>Enterococcus</taxon>
    </lineage>
</organism>
<protein>
    <recommendedName>
        <fullName evidence="4">DUF1453 family protein</fullName>
    </recommendedName>
</protein>
<evidence type="ECO:0008006" key="4">
    <source>
        <dbReference type="Google" id="ProtNLM"/>
    </source>
</evidence>
<feature type="transmembrane region" description="Helical" evidence="1">
    <location>
        <begin position="6"/>
        <end position="22"/>
    </location>
</feature>
<gene>
    <name evidence="2" type="ORF">DW084_18325</name>
</gene>
<dbReference type="EMBL" id="QRMZ01000058">
    <property type="protein sequence ID" value="RHK01646.1"/>
    <property type="molecule type" value="Genomic_DNA"/>
</dbReference>
<feature type="transmembrane region" description="Helical" evidence="1">
    <location>
        <begin position="120"/>
        <end position="141"/>
    </location>
</feature>
<name>A0A415EJB2_ENTCA</name>
<proteinExistence type="predicted"/>
<sequence>MFHFANIILYVAILVFILYRQLRVREVTKQARVYLIIVLVGLYLFYQGISSNQLVLDAKTIGILAIIFIVLAMGLGALRAYTCKIWQDQNTFYRKGTVVTLGLWAITIVAHLLLDTLIDGGQFSSLLYLGISLFTQHIVILKRTNMI</sequence>
<evidence type="ECO:0000313" key="2">
    <source>
        <dbReference type="EMBL" id="RHK01646.1"/>
    </source>
</evidence>
<feature type="transmembrane region" description="Helical" evidence="1">
    <location>
        <begin position="92"/>
        <end position="114"/>
    </location>
</feature>